<evidence type="ECO:0000313" key="4">
    <source>
        <dbReference type="Proteomes" id="UP000186019"/>
    </source>
</evidence>
<feature type="compositionally biased region" description="Polar residues" evidence="1">
    <location>
        <begin position="263"/>
        <end position="283"/>
    </location>
</feature>
<evidence type="ECO:0000259" key="2">
    <source>
        <dbReference type="Pfam" id="PF02120"/>
    </source>
</evidence>
<reference evidence="3 4" key="1">
    <citation type="submission" date="2017-01" db="EMBL/GenBank/DDBJ databases">
        <authorList>
            <person name="Mah S.A."/>
            <person name="Swanson W.J."/>
            <person name="Moy G.W."/>
            <person name="Vacquier V.D."/>
        </authorList>
    </citation>
    <scope>NUCLEOTIDE SEQUENCE [LARGE SCALE GENOMIC DNA]</scope>
    <source>
        <strain evidence="3 4">DSM 29590</strain>
    </source>
</reference>
<feature type="domain" description="Flagellar hook-length control protein-like C-terminal" evidence="2">
    <location>
        <begin position="468"/>
        <end position="541"/>
    </location>
</feature>
<feature type="compositionally biased region" description="Basic and acidic residues" evidence="1">
    <location>
        <begin position="15"/>
        <end position="29"/>
    </location>
</feature>
<evidence type="ECO:0000256" key="1">
    <source>
        <dbReference type="SAM" id="MobiDB-lite"/>
    </source>
</evidence>
<dbReference type="EMBL" id="FTNV01000004">
    <property type="protein sequence ID" value="SIS25460.1"/>
    <property type="molecule type" value="Genomic_DNA"/>
</dbReference>
<dbReference type="Proteomes" id="UP000186019">
    <property type="component" value="Unassembled WGS sequence"/>
</dbReference>
<dbReference type="InterPro" id="IPR021136">
    <property type="entry name" value="Flagellar_hook_control-like_C"/>
</dbReference>
<feature type="region of interest" description="Disordered" evidence="1">
    <location>
        <begin position="190"/>
        <end position="214"/>
    </location>
</feature>
<accession>A0A1N7HLB2</accession>
<dbReference type="OrthoDB" id="7203912at2"/>
<feature type="region of interest" description="Disordered" evidence="1">
    <location>
        <begin position="1"/>
        <end position="84"/>
    </location>
</feature>
<organism evidence="3 4">
    <name type="scientific">Roseovarius nanhaiticus</name>
    <dbReference type="NCBI Taxonomy" id="573024"/>
    <lineage>
        <taxon>Bacteria</taxon>
        <taxon>Pseudomonadati</taxon>
        <taxon>Pseudomonadota</taxon>
        <taxon>Alphaproteobacteria</taxon>
        <taxon>Rhodobacterales</taxon>
        <taxon>Roseobacteraceae</taxon>
        <taxon>Roseovarius</taxon>
    </lineage>
</organism>
<dbReference type="STRING" id="573024.SAMN05216208_3260"/>
<feature type="compositionally biased region" description="Polar residues" evidence="1">
    <location>
        <begin position="1"/>
        <end position="10"/>
    </location>
</feature>
<dbReference type="CDD" id="cd17470">
    <property type="entry name" value="T3SS_Flik_C"/>
    <property type="match status" value="1"/>
</dbReference>
<name>A0A1N7HLB2_9RHOB</name>
<dbReference type="Gene3D" id="3.30.750.140">
    <property type="match status" value="1"/>
</dbReference>
<dbReference type="RefSeq" id="WP_083687161.1">
    <property type="nucleotide sequence ID" value="NZ_FOAC01000004.1"/>
</dbReference>
<protein>
    <submittedName>
        <fullName evidence="3">Hook-length control protein FliK</fullName>
    </submittedName>
</protein>
<sequence length="585" mass="60697">MLGPLTTNSMPAAIKGEDAPRVAQKDRGGPRPQSFSSFFAAQMPEKPSLKDGRQKVAVAEERAPDEVTGASSADEDVLNEEGATTDTMHQAMAGELDRHDAATDIQSAEDWSDDEAEVAAFIDEIAAQEGENPKAFQAFLPLASLVNADDWTVAVPALGRRTGTSVDETSIQMEGSGAVSIKSSLRNPMAGTSLLTGDSGAAQVSHTPNEQPAATIGPLSAQIEMSGQRNGGSPLGTSELLQQTSDASLTVKDATRAEIHPGSPQSMSYEKLNTSESAHTSGSPVGPDVGGLSIFPADGADSVPAKVNAEPESGQRPVDWEGRAAQEVAQPKVGPQAIVGQNIFLGGQAFSLERGRHDWSVEQPAPPSASGAGADTPTLIEAIPRGAAPPALIASVELGRAASWDSLASARDEASLALGSDAPLDTILVAEARLASLPSGELRVVPSLLQGSEGVRNIAAQMAEAMAKAGADRAIDVILNPAELGRVRITLAQGEAGMVVNISADRGETLDLMRRHSDMLGRELQDLGYDGTEFSFSRDDRGRAPHATQIDFGADVKEPAGPLTPASASARAAGIVIADRLDIRL</sequence>
<dbReference type="Pfam" id="PF02120">
    <property type="entry name" value="Flg_hook"/>
    <property type="match status" value="1"/>
</dbReference>
<proteinExistence type="predicted"/>
<feature type="compositionally biased region" description="Polar residues" evidence="1">
    <location>
        <begin position="202"/>
        <end position="212"/>
    </location>
</feature>
<feature type="compositionally biased region" description="Basic and acidic residues" evidence="1">
    <location>
        <begin position="47"/>
        <end position="65"/>
    </location>
</feature>
<evidence type="ECO:0000313" key="3">
    <source>
        <dbReference type="EMBL" id="SIS25460.1"/>
    </source>
</evidence>
<feature type="region of interest" description="Disordered" evidence="1">
    <location>
        <begin position="254"/>
        <end position="288"/>
    </location>
</feature>
<keyword evidence="4" id="KW-1185">Reference proteome</keyword>
<dbReference type="AlphaFoldDB" id="A0A1N7HLB2"/>
<dbReference type="InterPro" id="IPR038610">
    <property type="entry name" value="FliK-like_C_sf"/>
</dbReference>
<gene>
    <name evidence="3" type="ORF">SAMN05421666_3284</name>
</gene>